<dbReference type="EMBL" id="BGZK01000882">
    <property type="protein sequence ID" value="GBP63864.1"/>
    <property type="molecule type" value="Genomic_DNA"/>
</dbReference>
<gene>
    <name evidence="1" type="ORF">EVAR_39525_1</name>
</gene>
<evidence type="ECO:0000313" key="2">
    <source>
        <dbReference type="Proteomes" id="UP000299102"/>
    </source>
</evidence>
<sequence length="180" mass="20224">MIEGDSLYVKLRLLNAENPAGVQIEENGHLKIKHFDLVKAELEIFDRTFALEYEKDSYLFGNLRESINRNSIGLPLEDALCRLFLTHQTSIFIAAVKSFGIICCDQRFYLTDTHSCGPKGASTLNANPAPGGDAWACTRGQSRSGAASALIKFNEPVLRRHRRRNVVFRQASRERNAEIL</sequence>
<keyword evidence="2" id="KW-1185">Reference proteome</keyword>
<comment type="caution">
    <text evidence="1">The sequence shown here is derived from an EMBL/GenBank/DDBJ whole genome shotgun (WGS) entry which is preliminary data.</text>
</comment>
<proteinExistence type="predicted"/>
<protein>
    <submittedName>
        <fullName evidence="1">Uncharacterized protein</fullName>
    </submittedName>
</protein>
<dbReference type="OrthoDB" id="416437at2759"/>
<reference evidence="1 2" key="1">
    <citation type="journal article" date="2019" name="Commun. Biol.">
        <title>The bagworm genome reveals a unique fibroin gene that provides high tensile strength.</title>
        <authorList>
            <person name="Kono N."/>
            <person name="Nakamura H."/>
            <person name="Ohtoshi R."/>
            <person name="Tomita M."/>
            <person name="Numata K."/>
            <person name="Arakawa K."/>
        </authorList>
    </citation>
    <scope>NUCLEOTIDE SEQUENCE [LARGE SCALE GENOMIC DNA]</scope>
</reference>
<organism evidence="1 2">
    <name type="scientific">Eumeta variegata</name>
    <name type="common">Bagworm moth</name>
    <name type="synonym">Eumeta japonica</name>
    <dbReference type="NCBI Taxonomy" id="151549"/>
    <lineage>
        <taxon>Eukaryota</taxon>
        <taxon>Metazoa</taxon>
        <taxon>Ecdysozoa</taxon>
        <taxon>Arthropoda</taxon>
        <taxon>Hexapoda</taxon>
        <taxon>Insecta</taxon>
        <taxon>Pterygota</taxon>
        <taxon>Neoptera</taxon>
        <taxon>Endopterygota</taxon>
        <taxon>Lepidoptera</taxon>
        <taxon>Glossata</taxon>
        <taxon>Ditrysia</taxon>
        <taxon>Tineoidea</taxon>
        <taxon>Psychidae</taxon>
        <taxon>Oiketicinae</taxon>
        <taxon>Eumeta</taxon>
    </lineage>
</organism>
<evidence type="ECO:0000313" key="1">
    <source>
        <dbReference type="EMBL" id="GBP63864.1"/>
    </source>
</evidence>
<dbReference type="AlphaFoldDB" id="A0A4C1XMV4"/>
<accession>A0A4C1XMV4</accession>
<name>A0A4C1XMV4_EUMVA</name>
<dbReference type="Proteomes" id="UP000299102">
    <property type="component" value="Unassembled WGS sequence"/>
</dbReference>